<feature type="coiled-coil region" evidence="5">
    <location>
        <begin position="192"/>
        <end position="248"/>
    </location>
</feature>
<comment type="similarity">
    <text evidence="2">Belongs to the ParB family.</text>
</comment>
<dbReference type="Gene3D" id="3.90.1530.30">
    <property type="match status" value="1"/>
</dbReference>
<evidence type="ECO:0000256" key="2">
    <source>
        <dbReference type="ARBA" id="ARBA00006295"/>
    </source>
</evidence>
<name>A0A078LVP7_9BACL</name>
<keyword evidence="5" id="KW-0175">Coiled coil</keyword>
<dbReference type="GO" id="GO:0045881">
    <property type="term" value="P:positive regulation of sporulation resulting in formation of a cellular spore"/>
    <property type="evidence" value="ECO:0007669"/>
    <property type="project" value="TreeGrafter"/>
</dbReference>
<dbReference type="Pfam" id="PF02195">
    <property type="entry name" value="ParB_N"/>
    <property type="match status" value="1"/>
</dbReference>
<keyword evidence="4" id="KW-0238">DNA-binding</keyword>
<dbReference type="Gene3D" id="1.10.10.2830">
    <property type="match status" value="1"/>
</dbReference>
<dbReference type="HOGENOM" id="CLU_023853_0_0_9"/>
<dbReference type="GO" id="GO:0003677">
    <property type="term" value="F:DNA binding"/>
    <property type="evidence" value="ECO:0007669"/>
    <property type="project" value="UniProtKB-KW"/>
</dbReference>
<gene>
    <name evidence="7" type="primary">parB</name>
    <name evidence="7" type="ORF">BN1050_00016</name>
</gene>
<dbReference type="GO" id="GO:0007059">
    <property type="term" value="P:chromosome segregation"/>
    <property type="evidence" value="ECO:0007669"/>
    <property type="project" value="UniProtKB-KW"/>
</dbReference>
<proteinExistence type="inferred from homology"/>
<dbReference type="NCBIfam" id="TIGR00180">
    <property type="entry name" value="parB_part"/>
    <property type="match status" value="1"/>
</dbReference>
<evidence type="ECO:0000256" key="3">
    <source>
        <dbReference type="ARBA" id="ARBA00022829"/>
    </source>
</evidence>
<dbReference type="InterPro" id="IPR003115">
    <property type="entry name" value="ParB_N"/>
</dbReference>
<dbReference type="GO" id="GO:0005694">
    <property type="term" value="C:chromosome"/>
    <property type="evidence" value="ECO:0007669"/>
    <property type="project" value="TreeGrafter"/>
</dbReference>
<dbReference type="SUPFAM" id="SSF110849">
    <property type="entry name" value="ParB/Sulfiredoxin"/>
    <property type="match status" value="1"/>
</dbReference>
<dbReference type="PANTHER" id="PTHR33375">
    <property type="entry name" value="CHROMOSOME-PARTITIONING PROTEIN PARB-RELATED"/>
    <property type="match status" value="1"/>
</dbReference>
<evidence type="ECO:0000256" key="5">
    <source>
        <dbReference type="SAM" id="Coils"/>
    </source>
</evidence>
<dbReference type="EMBL" id="LN483073">
    <property type="protein sequence ID" value="CDZ99268.1"/>
    <property type="molecule type" value="Genomic_DNA"/>
</dbReference>
<feature type="domain" description="ParB-like N-terminal" evidence="6">
    <location>
        <begin position="25"/>
        <end position="114"/>
    </location>
</feature>
<dbReference type="InterPro" id="IPR036086">
    <property type="entry name" value="ParB/Sulfiredoxin_sf"/>
</dbReference>
<dbReference type="PANTHER" id="PTHR33375:SF1">
    <property type="entry name" value="CHROMOSOME-PARTITIONING PROTEIN PARB-RELATED"/>
    <property type="match status" value="1"/>
</dbReference>
<dbReference type="InterPro" id="IPR057240">
    <property type="entry name" value="ParB_dimer_C"/>
</dbReference>
<dbReference type="FunFam" id="3.90.1530.30:FF:000001">
    <property type="entry name" value="Chromosome partitioning protein ParB"/>
    <property type="match status" value="1"/>
</dbReference>
<dbReference type="SMART" id="SM00470">
    <property type="entry name" value="ParB"/>
    <property type="match status" value="1"/>
</dbReference>
<evidence type="ECO:0000256" key="1">
    <source>
        <dbReference type="ARBA" id="ARBA00004453"/>
    </source>
</evidence>
<dbReference type="GO" id="GO:0009295">
    <property type="term" value="C:nucleoid"/>
    <property type="evidence" value="ECO:0007669"/>
    <property type="project" value="UniProtKB-SubCell"/>
</dbReference>
<comment type="subcellular location">
    <subcellularLocation>
        <location evidence="1">Cytoplasm</location>
        <location evidence="1">Nucleoid</location>
    </subcellularLocation>
</comment>
<evidence type="ECO:0000313" key="7">
    <source>
        <dbReference type="EMBL" id="CDZ99268.1"/>
    </source>
</evidence>
<dbReference type="InterPro" id="IPR004437">
    <property type="entry name" value="ParB/RepB/Spo0J"/>
</dbReference>
<protein>
    <submittedName>
        <fullName evidence="7">Putative chromosome-partitioning protein ParB</fullName>
    </submittedName>
</protein>
<dbReference type="SUPFAM" id="SSF109709">
    <property type="entry name" value="KorB DNA-binding domain-like"/>
    <property type="match status" value="1"/>
</dbReference>
<organism evidence="7">
    <name type="scientific">Metalysinibacillus saudimassiliensis</name>
    <dbReference type="NCBI Taxonomy" id="1461583"/>
    <lineage>
        <taxon>Bacteria</taxon>
        <taxon>Bacillati</taxon>
        <taxon>Bacillota</taxon>
        <taxon>Bacilli</taxon>
        <taxon>Bacillales</taxon>
        <taxon>Caryophanaceae</taxon>
        <taxon>Metalysinibacillus</taxon>
    </lineage>
</organism>
<sequence length="275" mass="31572">MSDTIKRVPNAFFVEDTVRAEDPITMIRCRQMKPNPFQPRRYFDEDALLELSRSIDIHGILQPIIVRKNHRHYEIVAGERRFRAAQLAGLQEVPVIVRDFDEREMMELALLENLQRENLTPIEEAEAYEALIKHLGFTQEQLAERVGKSRPHIANHLRLLKLPQIVRNFVDNGELTMGHGRALAGVKSSVKIEQLAQVAIQKQLNVRQLERLVQEQAPKVKVKPSIQLQALENELQEQLGTKVTIKKTKQKGTLAIDFYSPVDLQRIVDLLLGDD</sequence>
<dbReference type="InterPro" id="IPR041468">
    <property type="entry name" value="HTH_ParB/Spo0J"/>
</dbReference>
<dbReference type="Pfam" id="PF17762">
    <property type="entry name" value="HTH_ParB"/>
    <property type="match status" value="1"/>
</dbReference>
<accession>A0A078LVP7</accession>
<dbReference type="PATRIC" id="fig|1461583.4.peg.16"/>
<evidence type="ECO:0000259" key="6">
    <source>
        <dbReference type="SMART" id="SM00470"/>
    </source>
</evidence>
<dbReference type="AlphaFoldDB" id="A0A078LVP7"/>
<reference evidence="7" key="1">
    <citation type="submission" date="2014-07" db="EMBL/GenBank/DDBJ databases">
        <authorList>
            <person name="Urmite Genomes Urmite Genomes"/>
        </authorList>
    </citation>
    <scope>NUCLEOTIDE SEQUENCE</scope>
    <source>
        <strain evidence="7">13S34_air</strain>
    </source>
</reference>
<dbReference type="Pfam" id="PF23552">
    <property type="entry name" value="ParB_C"/>
    <property type="match status" value="1"/>
</dbReference>
<keyword evidence="3" id="KW-0159">Chromosome partition</keyword>
<evidence type="ECO:0000256" key="4">
    <source>
        <dbReference type="ARBA" id="ARBA00023125"/>
    </source>
</evidence>
<dbReference type="InterPro" id="IPR050336">
    <property type="entry name" value="Chromosome_partition/occlusion"/>
</dbReference>
<dbReference type="CDD" id="cd16393">
    <property type="entry name" value="SPO0J_N"/>
    <property type="match status" value="1"/>
</dbReference>
<dbReference type="FunFam" id="1.10.10.2830:FF:000001">
    <property type="entry name" value="Chromosome partitioning protein ParB"/>
    <property type="match status" value="1"/>
</dbReference>